<evidence type="ECO:0000259" key="1">
    <source>
        <dbReference type="Pfam" id="PF00582"/>
    </source>
</evidence>
<dbReference type="InterPro" id="IPR014729">
    <property type="entry name" value="Rossmann-like_a/b/a_fold"/>
</dbReference>
<dbReference type="Proteomes" id="UP000740926">
    <property type="component" value="Unassembled WGS sequence"/>
</dbReference>
<keyword evidence="3" id="KW-1185">Reference proteome</keyword>
<dbReference type="InterPro" id="IPR006016">
    <property type="entry name" value="UspA"/>
</dbReference>
<dbReference type="InterPro" id="IPR006015">
    <property type="entry name" value="Universal_stress_UspA"/>
</dbReference>
<dbReference type="CDD" id="cd23659">
    <property type="entry name" value="USP_At3g01520-like"/>
    <property type="match status" value="1"/>
</dbReference>
<dbReference type="EMBL" id="JAANIU010001543">
    <property type="protein sequence ID" value="KAG1567031.1"/>
    <property type="molecule type" value="Genomic_DNA"/>
</dbReference>
<proteinExistence type="predicted"/>
<accession>A0A9P6YYW7</accession>
<dbReference type="PRINTS" id="PR01438">
    <property type="entry name" value="UNVRSLSTRESS"/>
</dbReference>
<reference evidence="2 3" key="1">
    <citation type="journal article" date="2020" name="Microb. Genom.">
        <title>Genetic diversity of clinical and environmental Mucorales isolates obtained from an investigation of mucormycosis cases among solid organ transplant recipients.</title>
        <authorList>
            <person name="Nguyen M.H."/>
            <person name="Kaul D."/>
            <person name="Muto C."/>
            <person name="Cheng S.J."/>
            <person name="Richter R.A."/>
            <person name="Bruno V.M."/>
            <person name="Liu G."/>
            <person name="Beyhan S."/>
            <person name="Sundermann A.J."/>
            <person name="Mounaud S."/>
            <person name="Pasculle A.W."/>
            <person name="Nierman W.C."/>
            <person name="Driscoll E."/>
            <person name="Cumbie R."/>
            <person name="Clancy C.J."/>
            <person name="Dupont C.L."/>
        </authorList>
    </citation>
    <scope>NUCLEOTIDE SEQUENCE [LARGE SCALE GENOMIC DNA]</scope>
    <source>
        <strain evidence="2 3">GL24</strain>
    </source>
</reference>
<comment type="caution">
    <text evidence="2">The sequence shown here is derived from an EMBL/GenBank/DDBJ whole genome shotgun (WGS) entry which is preliminary data.</text>
</comment>
<organism evidence="2 3">
    <name type="scientific">Rhizopus delemar</name>
    <dbReference type="NCBI Taxonomy" id="936053"/>
    <lineage>
        <taxon>Eukaryota</taxon>
        <taxon>Fungi</taxon>
        <taxon>Fungi incertae sedis</taxon>
        <taxon>Mucoromycota</taxon>
        <taxon>Mucoromycotina</taxon>
        <taxon>Mucoromycetes</taxon>
        <taxon>Mucorales</taxon>
        <taxon>Mucorineae</taxon>
        <taxon>Rhizopodaceae</taxon>
        <taxon>Rhizopus</taxon>
    </lineage>
</organism>
<dbReference type="AlphaFoldDB" id="A0A9P6YYW7"/>
<feature type="domain" description="UspA" evidence="1">
    <location>
        <begin position="31"/>
        <end position="180"/>
    </location>
</feature>
<sequence>MDLETLSELTRLPTTFFPSPSPSSSSGEKPRIIAVAYDYSNYGDAMIAKSIHSDILRPTDDIRLVYIINQADYRNLFVSMVPSLGAGGVCNDLADTYLRNVVDTFMWEIITALNKRGFHNVSSEVLRGDPKEVIIDYCQAVKPTYLVTGTRGFGTVRRTVLGSVSNYLVRHCPCPVLVVKLSPEEIEARKEMNNKKKNTFTEVLAKFDYPQPI</sequence>
<evidence type="ECO:0000313" key="2">
    <source>
        <dbReference type="EMBL" id="KAG1567031.1"/>
    </source>
</evidence>
<dbReference type="PANTHER" id="PTHR46100:SF4">
    <property type="entry name" value="USPA DOMAIN-CONTAINING PROTEIN"/>
    <property type="match status" value="1"/>
</dbReference>
<gene>
    <name evidence="2" type="ORF">G6F50_008582</name>
</gene>
<dbReference type="Gene3D" id="3.40.50.620">
    <property type="entry name" value="HUPs"/>
    <property type="match status" value="1"/>
</dbReference>
<dbReference type="SUPFAM" id="SSF52402">
    <property type="entry name" value="Adenine nucleotide alpha hydrolases-like"/>
    <property type="match status" value="1"/>
</dbReference>
<dbReference type="Pfam" id="PF00582">
    <property type="entry name" value="Usp"/>
    <property type="match status" value="1"/>
</dbReference>
<evidence type="ECO:0000313" key="3">
    <source>
        <dbReference type="Proteomes" id="UP000740926"/>
    </source>
</evidence>
<protein>
    <recommendedName>
        <fullName evidence="1">UspA domain-containing protein</fullName>
    </recommendedName>
</protein>
<name>A0A9P6YYW7_9FUNG</name>
<dbReference type="PANTHER" id="PTHR46100">
    <property type="entry name" value="IMP2'P"/>
    <property type="match status" value="1"/>
</dbReference>